<dbReference type="KEGG" id="tsin:OXH18_22605"/>
<protein>
    <submittedName>
        <fullName evidence="1">Uncharacterized protein</fullName>
    </submittedName>
</protein>
<keyword evidence="2" id="KW-1185">Reference proteome</keyword>
<dbReference type="RefSeq" id="WP_268609744.1">
    <property type="nucleotide sequence ID" value="NZ_CP113797.1"/>
</dbReference>
<dbReference type="EMBL" id="CP113797">
    <property type="protein sequence ID" value="WAL59930.1"/>
    <property type="molecule type" value="Genomic_DNA"/>
</dbReference>
<dbReference type="AlphaFoldDB" id="A0A9E9CB68"/>
<reference evidence="1" key="1">
    <citation type="submission" date="2022-12" db="EMBL/GenBank/DDBJ databases">
        <title>Polyphasic identification of a Novel Hot-Spring Cyanobacterium Ocullathermofonsia sinensis gen nov. sp. nov. and Genomic Insights on its Adaptations to the Thermal Habitat.</title>
        <authorList>
            <person name="Daroch M."/>
            <person name="Tang J."/>
            <person name="Jiang Y."/>
        </authorList>
    </citation>
    <scope>NUCLEOTIDE SEQUENCE</scope>
    <source>
        <strain evidence="1">PKUAC-SCTA174</strain>
    </source>
</reference>
<evidence type="ECO:0000313" key="1">
    <source>
        <dbReference type="EMBL" id="WAL59930.1"/>
    </source>
</evidence>
<gene>
    <name evidence="1" type="ORF">OXH18_22605</name>
</gene>
<name>A0A9E9CB68_9CYAN</name>
<organism evidence="1 2">
    <name type="scientific">Thermocoleostomius sinensis A174</name>
    <dbReference type="NCBI Taxonomy" id="2016057"/>
    <lineage>
        <taxon>Bacteria</taxon>
        <taxon>Bacillati</taxon>
        <taxon>Cyanobacteriota</taxon>
        <taxon>Cyanophyceae</taxon>
        <taxon>Oculatellales</taxon>
        <taxon>Oculatellaceae</taxon>
        <taxon>Thermocoleostomius</taxon>
    </lineage>
</organism>
<dbReference type="Proteomes" id="UP001163152">
    <property type="component" value="Chromosome"/>
</dbReference>
<sequence length="80" mass="8783">MVALVFAPIPPAEAGGLLPENQKNLKMRYPDELATCWRQPGLVGWVSQAILENRPLHVLLVKANANALTVRQPNLESLPC</sequence>
<accession>A0A9E9CB68</accession>
<evidence type="ECO:0000313" key="2">
    <source>
        <dbReference type="Proteomes" id="UP001163152"/>
    </source>
</evidence>
<proteinExistence type="predicted"/>